<comment type="function">
    <text evidence="18">Core subunit of the mitochondrial membrane respiratory chain NADH dehydrogenase (Complex I) which catalyzes electron transfer from NADH through the respiratory chain, using ubiquinone as an electron acceptor. Essential for the catalytic activity and assembly of complex I.</text>
</comment>
<evidence type="ECO:0000256" key="15">
    <source>
        <dbReference type="ARBA" id="ARBA00023128"/>
    </source>
</evidence>
<keyword evidence="14 18" id="KW-0830">Ubiquinone</keyword>
<comment type="subcellular location">
    <subcellularLocation>
        <location evidence="2 18">Mitochondrion inner membrane</location>
        <topology evidence="2 18">Multi-pass membrane protein</topology>
    </subcellularLocation>
</comment>
<evidence type="ECO:0000256" key="17">
    <source>
        <dbReference type="ARBA" id="ARBA00049551"/>
    </source>
</evidence>
<geneLocation type="mitochondrion" evidence="20"/>
<dbReference type="PRINTS" id="PR01436">
    <property type="entry name" value="NADHDHGNASE2"/>
</dbReference>
<feature type="transmembrane region" description="Helical" evidence="18">
    <location>
        <begin position="142"/>
        <end position="169"/>
    </location>
</feature>
<keyword evidence="16 18" id="KW-0472">Membrane</keyword>
<evidence type="ECO:0000259" key="19">
    <source>
        <dbReference type="Pfam" id="PF00361"/>
    </source>
</evidence>
<feature type="transmembrane region" description="Helical" evidence="18">
    <location>
        <begin position="241"/>
        <end position="265"/>
    </location>
</feature>
<dbReference type="InterPro" id="IPR003917">
    <property type="entry name" value="NADH_UbQ_OxRdtase_chain2"/>
</dbReference>
<dbReference type="PANTHER" id="PTHR46552">
    <property type="entry name" value="NADH-UBIQUINONE OXIDOREDUCTASE CHAIN 2"/>
    <property type="match status" value="1"/>
</dbReference>
<evidence type="ECO:0000256" key="11">
    <source>
        <dbReference type="ARBA" id="ARBA00022982"/>
    </source>
</evidence>
<dbReference type="EC" id="7.1.1.2" evidence="4 18"/>
<keyword evidence="13 18" id="KW-0520">NAD</keyword>
<keyword evidence="10 18" id="KW-1278">Translocase</keyword>
<evidence type="ECO:0000256" key="18">
    <source>
        <dbReference type="RuleBase" id="RU003403"/>
    </source>
</evidence>
<protein>
    <recommendedName>
        <fullName evidence="5 18">NADH-ubiquinone oxidoreductase chain 2</fullName>
        <ecNumber evidence="4 18">7.1.1.2</ecNumber>
    </recommendedName>
</protein>
<evidence type="ECO:0000256" key="16">
    <source>
        <dbReference type="ARBA" id="ARBA00023136"/>
    </source>
</evidence>
<evidence type="ECO:0000256" key="3">
    <source>
        <dbReference type="ARBA" id="ARBA00007012"/>
    </source>
</evidence>
<dbReference type="PANTHER" id="PTHR46552:SF1">
    <property type="entry name" value="NADH-UBIQUINONE OXIDOREDUCTASE CHAIN 2"/>
    <property type="match status" value="1"/>
</dbReference>
<evidence type="ECO:0000256" key="2">
    <source>
        <dbReference type="ARBA" id="ARBA00004448"/>
    </source>
</evidence>
<evidence type="ECO:0000256" key="8">
    <source>
        <dbReference type="ARBA" id="ARBA00022692"/>
    </source>
</evidence>
<evidence type="ECO:0000256" key="13">
    <source>
        <dbReference type="ARBA" id="ARBA00023027"/>
    </source>
</evidence>
<keyword evidence="6" id="KW-0813">Transport</keyword>
<dbReference type="GO" id="GO:0005743">
    <property type="term" value="C:mitochondrial inner membrane"/>
    <property type="evidence" value="ECO:0007669"/>
    <property type="project" value="UniProtKB-SubCell"/>
</dbReference>
<dbReference type="EMBL" id="KJ754502">
    <property type="protein sequence ID" value="AII41670.1"/>
    <property type="molecule type" value="Genomic_DNA"/>
</dbReference>
<keyword evidence="15 18" id="KW-0496">Mitochondrion</keyword>
<dbReference type="GO" id="GO:0008137">
    <property type="term" value="F:NADH dehydrogenase (ubiquinone) activity"/>
    <property type="evidence" value="ECO:0007669"/>
    <property type="project" value="UniProtKB-EC"/>
</dbReference>
<keyword evidence="8 18" id="KW-0812">Transmembrane</keyword>
<keyword evidence="12 18" id="KW-1133">Transmembrane helix</keyword>
<feature type="domain" description="NADH:quinone oxidoreductase/Mrp antiporter transmembrane" evidence="19">
    <location>
        <begin position="24"/>
        <end position="287"/>
    </location>
</feature>
<dbReference type="InterPro" id="IPR001750">
    <property type="entry name" value="ND/Mrp_TM"/>
</dbReference>
<dbReference type="InterPro" id="IPR050175">
    <property type="entry name" value="Complex_I_Subunit_2"/>
</dbReference>
<name>A0A0B4N513_9INSE</name>
<feature type="transmembrane region" description="Helical" evidence="18">
    <location>
        <begin position="277"/>
        <end position="302"/>
    </location>
</feature>
<sequence length="344" mass="39311">MQVNPVKMLFLMTLFGSILISVSSTSWFGAWMGLEINLLSFIPLMSNGTNQRSTEASLKYFLTQTLGSIVLVLGTIYLYYSLKYMNSMFYSSSSLMMINSSLLLKMAAAPFHFWFPMVMEGLTWMNALILMTWQKLGPLMLLFYNLTMSMHLIMLTIILSSLVGGIGGLNQTMLRKIMAFSSINHLSWMMASMMVSEILWLFYFILYITMSSAVVLFFSYNNVFHINQVYSTVNMNSINKLFFSINLLSLGGLPPFTGFLPKWIVIQNLMQSSPLMIFIMIMSTLMTLFYYIRIIFLTLTMSSLTELWYSSDNLTKNWNFKIMIYVSLSSILGLPSFLLVSSAL</sequence>
<evidence type="ECO:0000256" key="10">
    <source>
        <dbReference type="ARBA" id="ARBA00022967"/>
    </source>
</evidence>
<evidence type="ECO:0000256" key="4">
    <source>
        <dbReference type="ARBA" id="ARBA00012944"/>
    </source>
</evidence>
<comment type="function">
    <text evidence="1">Core subunit of the mitochondrial membrane respiratory chain NADH dehydrogenase (Complex I) that is believed to belong to the minimal assembly required for catalysis. Complex I functions in the transfer of electrons from NADH to the respiratory chain. The immediate electron acceptor for the enzyme is believed to be ubiquinone.</text>
</comment>
<evidence type="ECO:0000256" key="5">
    <source>
        <dbReference type="ARBA" id="ARBA00021008"/>
    </source>
</evidence>
<evidence type="ECO:0000256" key="1">
    <source>
        <dbReference type="ARBA" id="ARBA00003257"/>
    </source>
</evidence>
<keyword evidence="9 18" id="KW-0999">Mitochondrion inner membrane</keyword>
<reference evidence="20" key="1">
    <citation type="submission" date="2014-04" db="EMBL/GenBank/DDBJ databases">
        <title>The complete mitochondrial genomes of three bristletails (Insecta: Archaeognatha): the paraphyly of Machilidae and insights into Archaeognathan phylogeny.</title>
        <authorList>
            <person name="He K."/>
            <person name="Ma Y."/>
            <person name="Zhang J."/>
        </authorList>
    </citation>
    <scope>NUCLEOTIDE SEQUENCE</scope>
</reference>
<dbReference type="AlphaFoldDB" id="A0A0B4N513"/>
<accession>A0A0B4N513</accession>
<feature type="transmembrane region" description="Helical" evidence="18">
    <location>
        <begin position="198"/>
        <end position="221"/>
    </location>
</feature>
<evidence type="ECO:0000256" key="14">
    <source>
        <dbReference type="ARBA" id="ARBA00023075"/>
    </source>
</evidence>
<dbReference type="GO" id="GO:0006120">
    <property type="term" value="P:mitochondrial electron transport, NADH to ubiquinone"/>
    <property type="evidence" value="ECO:0007669"/>
    <property type="project" value="InterPro"/>
</dbReference>
<comment type="catalytic activity">
    <reaction evidence="17 18">
        <text>a ubiquinone + NADH + 5 H(+)(in) = a ubiquinol + NAD(+) + 4 H(+)(out)</text>
        <dbReference type="Rhea" id="RHEA:29091"/>
        <dbReference type="Rhea" id="RHEA-COMP:9565"/>
        <dbReference type="Rhea" id="RHEA-COMP:9566"/>
        <dbReference type="ChEBI" id="CHEBI:15378"/>
        <dbReference type="ChEBI" id="CHEBI:16389"/>
        <dbReference type="ChEBI" id="CHEBI:17976"/>
        <dbReference type="ChEBI" id="CHEBI:57540"/>
        <dbReference type="ChEBI" id="CHEBI:57945"/>
        <dbReference type="EC" id="7.1.1.2"/>
    </reaction>
</comment>
<evidence type="ECO:0000313" key="20">
    <source>
        <dbReference type="EMBL" id="AII41670.1"/>
    </source>
</evidence>
<proteinExistence type="inferred from homology"/>
<keyword evidence="7 18" id="KW-0679">Respiratory chain</keyword>
<evidence type="ECO:0000256" key="9">
    <source>
        <dbReference type="ARBA" id="ARBA00022792"/>
    </source>
</evidence>
<gene>
    <name evidence="20" type="primary">ND2</name>
</gene>
<evidence type="ECO:0000256" key="12">
    <source>
        <dbReference type="ARBA" id="ARBA00022989"/>
    </source>
</evidence>
<feature type="transmembrane region" description="Helical" evidence="18">
    <location>
        <begin position="60"/>
        <end position="82"/>
    </location>
</feature>
<feature type="transmembrane region" description="Helical" evidence="18">
    <location>
        <begin position="322"/>
        <end position="340"/>
    </location>
</feature>
<dbReference type="Pfam" id="PF00361">
    <property type="entry name" value="Proton_antipo_M"/>
    <property type="match status" value="1"/>
</dbReference>
<keyword evidence="11 18" id="KW-0249">Electron transport</keyword>
<evidence type="ECO:0000256" key="7">
    <source>
        <dbReference type="ARBA" id="ARBA00022660"/>
    </source>
</evidence>
<evidence type="ECO:0000256" key="6">
    <source>
        <dbReference type="ARBA" id="ARBA00022448"/>
    </source>
</evidence>
<comment type="similarity">
    <text evidence="3 18">Belongs to the complex I subunit 2 family.</text>
</comment>
<organism evidence="20">
    <name type="scientific">Pedetontinus luanchuanensis</name>
    <dbReference type="NCBI Taxonomy" id="1527581"/>
    <lineage>
        <taxon>Eukaryota</taxon>
        <taxon>Metazoa</taxon>
        <taxon>Ecdysozoa</taxon>
        <taxon>Arthropoda</taxon>
        <taxon>Hexapoda</taxon>
        <taxon>Insecta</taxon>
        <taxon>Monocondylia</taxon>
        <taxon>Archaeognatha</taxon>
        <taxon>Machilidae</taxon>
        <taxon>Pedetontinus</taxon>
    </lineage>
</organism>